<feature type="transmembrane region" description="Helical" evidence="6">
    <location>
        <begin position="36"/>
        <end position="53"/>
    </location>
</feature>
<comment type="subcellular location">
    <subcellularLocation>
        <location evidence="1">Cell membrane</location>
        <topology evidence="1">Multi-pass membrane protein</topology>
    </subcellularLocation>
</comment>
<feature type="transmembrane region" description="Helical" evidence="6">
    <location>
        <begin position="148"/>
        <end position="168"/>
    </location>
</feature>
<dbReference type="EMBL" id="CP002347">
    <property type="protein sequence ID" value="ADR18156.1"/>
    <property type="molecule type" value="Genomic_DNA"/>
</dbReference>
<dbReference type="HOGENOM" id="CLU_033863_9_3_0"/>
<protein>
    <recommendedName>
        <fullName evidence="7">EamA domain-containing protein</fullName>
    </recommendedName>
</protein>
<dbReference type="PANTHER" id="PTHR32322:SF18">
    <property type="entry name" value="S-ADENOSYLMETHIONINE_S-ADENOSYLHOMOCYSTEINE TRANSPORTER"/>
    <property type="match status" value="1"/>
</dbReference>
<feature type="transmembrane region" description="Helical" evidence="6">
    <location>
        <begin position="123"/>
        <end position="142"/>
    </location>
</feature>
<feature type="transmembrane region" description="Helical" evidence="6">
    <location>
        <begin position="208"/>
        <end position="230"/>
    </location>
</feature>
<organism evidence="8 9">
    <name type="scientific">Calditerrivibrio nitroreducens (strain DSM 19672 / NBRC 101217 / Yu37-1)</name>
    <dbReference type="NCBI Taxonomy" id="768670"/>
    <lineage>
        <taxon>Bacteria</taxon>
        <taxon>Pseudomonadati</taxon>
        <taxon>Deferribacterota</taxon>
        <taxon>Deferribacteres</taxon>
        <taxon>Deferribacterales</taxon>
        <taxon>Calditerrivibrionaceae</taxon>
    </lineage>
</organism>
<keyword evidence="2" id="KW-1003">Cell membrane</keyword>
<feature type="transmembrane region" description="Helical" evidence="6">
    <location>
        <begin position="65"/>
        <end position="85"/>
    </location>
</feature>
<feature type="domain" description="EamA" evidence="7">
    <location>
        <begin position="149"/>
        <end position="279"/>
    </location>
</feature>
<evidence type="ECO:0000256" key="5">
    <source>
        <dbReference type="ARBA" id="ARBA00023136"/>
    </source>
</evidence>
<dbReference type="Proteomes" id="UP000007039">
    <property type="component" value="Chromosome"/>
</dbReference>
<dbReference type="InterPro" id="IPR037185">
    <property type="entry name" value="EmrE-like"/>
</dbReference>
<feature type="transmembrane region" description="Helical" evidence="6">
    <location>
        <begin position="237"/>
        <end position="257"/>
    </location>
</feature>
<dbReference type="InterPro" id="IPR000620">
    <property type="entry name" value="EamA_dom"/>
</dbReference>
<name>E4TJJ4_CALNY</name>
<evidence type="ECO:0000313" key="8">
    <source>
        <dbReference type="EMBL" id="ADR18156.1"/>
    </source>
</evidence>
<dbReference type="KEGG" id="cni:Calni_0243"/>
<feature type="domain" description="EamA" evidence="7">
    <location>
        <begin position="3"/>
        <end position="138"/>
    </location>
</feature>
<dbReference type="PANTHER" id="PTHR32322">
    <property type="entry name" value="INNER MEMBRANE TRANSPORTER"/>
    <property type="match status" value="1"/>
</dbReference>
<keyword evidence="9" id="KW-1185">Reference proteome</keyword>
<evidence type="ECO:0000256" key="3">
    <source>
        <dbReference type="ARBA" id="ARBA00022692"/>
    </source>
</evidence>
<feature type="transmembrane region" description="Helical" evidence="6">
    <location>
        <begin position="97"/>
        <end position="116"/>
    </location>
</feature>
<dbReference type="OrthoDB" id="1894884at2"/>
<evidence type="ECO:0000256" key="2">
    <source>
        <dbReference type="ARBA" id="ARBA00022475"/>
    </source>
</evidence>
<dbReference type="RefSeq" id="WP_013450373.1">
    <property type="nucleotide sequence ID" value="NC_014758.1"/>
</dbReference>
<keyword evidence="3 6" id="KW-0812">Transmembrane</keyword>
<evidence type="ECO:0000259" key="7">
    <source>
        <dbReference type="Pfam" id="PF00892"/>
    </source>
</evidence>
<dbReference type="AlphaFoldDB" id="E4TJJ4"/>
<dbReference type="SUPFAM" id="SSF103481">
    <property type="entry name" value="Multidrug resistance efflux transporter EmrE"/>
    <property type="match status" value="2"/>
</dbReference>
<keyword evidence="4 6" id="KW-1133">Transmembrane helix</keyword>
<dbReference type="GO" id="GO:0005886">
    <property type="term" value="C:plasma membrane"/>
    <property type="evidence" value="ECO:0007669"/>
    <property type="project" value="UniProtKB-SubCell"/>
</dbReference>
<dbReference type="eggNOG" id="COG0697">
    <property type="taxonomic scope" value="Bacteria"/>
</dbReference>
<feature type="transmembrane region" description="Helical" evidence="6">
    <location>
        <begin position="263"/>
        <end position="282"/>
    </location>
</feature>
<sequence>MISGIFYALLSATFFGFLGIFGKYGTILKISATELLTYRFIIGSLFFILFFLLKDRKLFRIDLKNFIRACVAGGIFYLLMSYFFFKALEYIPASTTSLILYIYPLMVSILSILFFGIKISRSLFISLILIASGCILIFYDAFNRSLDLRGVLFAFLAMLVFSFYLIYVQKTISNVKPITFSFYVILTAGLSFTLFNNPIGIFNLNNKQIVLVILIGIIPTFLAVMLQFIAIEKIGSVYTSIFSTIEPIVTVSASYFFLDDNIVIQQVMGMFMIILGIVLPNLKILKKRS</sequence>
<evidence type="ECO:0000256" key="1">
    <source>
        <dbReference type="ARBA" id="ARBA00004651"/>
    </source>
</evidence>
<evidence type="ECO:0000313" key="9">
    <source>
        <dbReference type="Proteomes" id="UP000007039"/>
    </source>
</evidence>
<feature type="transmembrane region" description="Helical" evidence="6">
    <location>
        <begin position="180"/>
        <end position="202"/>
    </location>
</feature>
<dbReference type="STRING" id="768670.Calni_0243"/>
<accession>E4TJJ4</accession>
<proteinExistence type="predicted"/>
<dbReference type="Pfam" id="PF00892">
    <property type="entry name" value="EamA"/>
    <property type="match status" value="2"/>
</dbReference>
<evidence type="ECO:0000256" key="4">
    <source>
        <dbReference type="ARBA" id="ARBA00022989"/>
    </source>
</evidence>
<gene>
    <name evidence="8" type="ordered locus">Calni_0243</name>
</gene>
<evidence type="ECO:0000256" key="6">
    <source>
        <dbReference type="SAM" id="Phobius"/>
    </source>
</evidence>
<reference key="1">
    <citation type="submission" date="2010-11" db="EMBL/GenBank/DDBJ databases">
        <title>The complete genome of chromosome of Calditerrivibrio nitroreducens DSM 19672.</title>
        <authorList>
            <consortium name="US DOE Joint Genome Institute (JGI-PGF)"/>
            <person name="Lucas S."/>
            <person name="Copeland A."/>
            <person name="Lapidus A."/>
            <person name="Bruce D."/>
            <person name="Goodwin L."/>
            <person name="Pitluck S."/>
            <person name="Kyrpides N."/>
            <person name="Mavromatis K."/>
            <person name="Ivanova N."/>
            <person name="Mikhailova N."/>
            <person name="Zeytun A."/>
            <person name="Brettin T."/>
            <person name="Detter J.C."/>
            <person name="Tapia R."/>
            <person name="Han C."/>
            <person name="Land M."/>
            <person name="Hauser L."/>
            <person name="Markowitz V."/>
            <person name="Cheng J.-F."/>
            <person name="Hugenholtz P."/>
            <person name="Woyke T."/>
            <person name="Wu D."/>
            <person name="Spring S."/>
            <person name="Schroeder M."/>
            <person name="Brambilla E."/>
            <person name="Klenk H.-P."/>
            <person name="Eisen J.A."/>
        </authorList>
    </citation>
    <scope>NUCLEOTIDE SEQUENCE [LARGE SCALE GENOMIC DNA]</scope>
    <source>
        <strain>DSM 19672</strain>
    </source>
</reference>
<reference evidence="8 9" key="2">
    <citation type="journal article" date="2011" name="Stand. Genomic Sci.">
        <title>Complete genome sequence of Calditerrivibrio nitroreducens type strain (Yu37-1).</title>
        <authorList>
            <person name="Pitluck S."/>
            <person name="Sikorski J."/>
            <person name="Zeytun A."/>
            <person name="Lapidus A."/>
            <person name="Nolan M."/>
            <person name="Lucas S."/>
            <person name="Hammon N."/>
            <person name="Deshpande S."/>
            <person name="Cheng J.F."/>
            <person name="Tapia R."/>
            <person name="Han C."/>
            <person name="Goodwin L."/>
            <person name="Liolios K."/>
            <person name="Pagani I."/>
            <person name="Ivanova N."/>
            <person name="Mavromatis K."/>
            <person name="Pati A."/>
            <person name="Chen A."/>
            <person name="Palaniappan K."/>
            <person name="Hauser L."/>
            <person name="Chang Y.J."/>
            <person name="Jeffries C.D."/>
            <person name="Detter J.C."/>
            <person name="Brambilla E."/>
            <person name="Djao O.D."/>
            <person name="Rohde M."/>
            <person name="Spring S."/>
            <person name="Goker M."/>
            <person name="Woyke T."/>
            <person name="Bristow J."/>
            <person name="Eisen J.A."/>
            <person name="Markowitz V."/>
            <person name="Hugenholtz P."/>
            <person name="Kyrpides N.C."/>
            <person name="Klenk H.P."/>
            <person name="Land M."/>
        </authorList>
    </citation>
    <scope>NUCLEOTIDE SEQUENCE [LARGE SCALE GENOMIC DNA]</scope>
    <source>
        <strain evidence="9">DSM 19672 / NBRC 101217 / Yu37-1</strain>
    </source>
</reference>
<dbReference type="InterPro" id="IPR050638">
    <property type="entry name" value="AA-Vitamin_Transporters"/>
</dbReference>
<keyword evidence="5 6" id="KW-0472">Membrane</keyword>
<feature type="transmembrane region" description="Helical" evidence="6">
    <location>
        <begin position="5"/>
        <end position="24"/>
    </location>
</feature>
<dbReference type="Gene3D" id="1.10.3730.20">
    <property type="match status" value="1"/>
</dbReference>